<dbReference type="GO" id="GO:0006508">
    <property type="term" value="P:proteolysis"/>
    <property type="evidence" value="ECO:0007669"/>
    <property type="project" value="UniProtKB-KW"/>
</dbReference>
<evidence type="ECO:0000313" key="3">
    <source>
        <dbReference type="Proteomes" id="UP001597182"/>
    </source>
</evidence>
<accession>A0ABW3VI68</accession>
<keyword evidence="1" id="KW-0732">Signal</keyword>
<keyword evidence="2" id="KW-0645">Protease</keyword>
<dbReference type="RefSeq" id="WP_346091612.1">
    <property type="nucleotide sequence ID" value="NZ_BAABKS010000029.1"/>
</dbReference>
<feature type="chain" id="PRO_5047266004" evidence="1">
    <location>
        <begin position="36"/>
        <end position="315"/>
    </location>
</feature>
<keyword evidence="2" id="KW-0378">Hydrolase</keyword>
<keyword evidence="3" id="KW-1185">Reference proteome</keyword>
<feature type="signal peptide" evidence="1">
    <location>
        <begin position="1"/>
        <end position="35"/>
    </location>
</feature>
<organism evidence="2 3">
    <name type="scientific">Pseudonocardia benzenivorans</name>
    <dbReference type="NCBI Taxonomy" id="228005"/>
    <lineage>
        <taxon>Bacteria</taxon>
        <taxon>Bacillati</taxon>
        <taxon>Actinomycetota</taxon>
        <taxon>Actinomycetes</taxon>
        <taxon>Pseudonocardiales</taxon>
        <taxon>Pseudonocardiaceae</taxon>
        <taxon>Pseudonocardia</taxon>
    </lineage>
</organism>
<dbReference type="SUPFAM" id="SSF50494">
    <property type="entry name" value="Trypsin-like serine proteases"/>
    <property type="match status" value="1"/>
</dbReference>
<dbReference type="GO" id="GO:0008233">
    <property type="term" value="F:peptidase activity"/>
    <property type="evidence" value="ECO:0007669"/>
    <property type="project" value="UniProtKB-KW"/>
</dbReference>
<dbReference type="InterPro" id="IPR043504">
    <property type="entry name" value="Peptidase_S1_PA_chymotrypsin"/>
</dbReference>
<comment type="caution">
    <text evidence="2">The sequence shown here is derived from an EMBL/GenBank/DDBJ whole genome shotgun (WGS) entry which is preliminary data.</text>
</comment>
<name>A0ABW3VI68_9PSEU</name>
<evidence type="ECO:0000256" key="1">
    <source>
        <dbReference type="SAM" id="SignalP"/>
    </source>
</evidence>
<dbReference type="EMBL" id="JBHTMB010000141">
    <property type="protein sequence ID" value="MFD1234864.1"/>
    <property type="molecule type" value="Genomic_DNA"/>
</dbReference>
<dbReference type="InterPro" id="IPR009003">
    <property type="entry name" value="Peptidase_S1_PA"/>
</dbReference>
<dbReference type="Proteomes" id="UP001597182">
    <property type="component" value="Unassembled WGS sequence"/>
</dbReference>
<evidence type="ECO:0000313" key="2">
    <source>
        <dbReference type="EMBL" id="MFD1234864.1"/>
    </source>
</evidence>
<sequence>MRRGSGNKLRGAVTAAVLTAAATVTSLVLPATATAQPARPAAAVAPAAPAAPAWAPEQSAAIHPGVLTTTTGGGQCTSNFVFTAGGRTYLGQAAHCGATGKATDTDGCTSTLLPLGTEVDITGATRKGVLAYSSWSAMQARGETDRGACGANDFALVAIDPADVASVNPTMPFFGGPTGVSSAGLPEGAQTFTYGNSPLRGGISALSPKGGVSAGDTNGGWGHEVYTTSPGVPGDSGSGYLDANGGAVAVLSTLNLAPLPVSNGVADLARALAYANEYGGLGPIALVPGTRAFTQSPPGVPATAVAVPAGPPLGG</sequence>
<protein>
    <submittedName>
        <fullName evidence="2">Serine protease</fullName>
    </submittedName>
</protein>
<gene>
    <name evidence="2" type="ORF">ACFQ34_16345</name>
</gene>
<proteinExistence type="predicted"/>
<reference evidence="3" key="1">
    <citation type="journal article" date="2019" name="Int. J. Syst. Evol. Microbiol.">
        <title>The Global Catalogue of Microorganisms (GCM) 10K type strain sequencing project: providing services to taxonomists for standard genome sequencing and annotation.</title>
        <authorList>
            <consortium name="The Broad Institute Genomics Platform"/>
            <consortium name="The Broad Institute Genome Sequencing Center for Infectious Disease"/>
            <person name="Wu L."/>
            <person name="Ma J."/>
        </authorList>
    </citation>
    <scope>NUCLEOTIDE SEQUENCE [LARGE SCALE GENOMIC DNA]</scope>
    <source>
        <strain evidence="3">CCUG 49018</strain>
    </source>
</reference>
<dbReference type="Gene3D" id="2.40.10.10">
    <property type="entry name" value="Trypsin-like serine proteases"/>
    <property type="match status" value="1"/>
</dbReference>